<feature type="domain" description="YEATS" evidence="7">
    <location>
        <begin position="444"/>
        <end position="603"/>
    </location>
</feature>
<sequence>MSMGIQRERLSNELQRNLSILEDTLGNQTKRELLLQLRGDEAQFTLDLLQLLADLPGPTAPRSRILKIMARLSKNSRRFPQCLVVRNLKLLGKHPFGCGAFGDVWRGIIGDSATGQIDCAVKIVRRVYFNQAAAGQDDQNYQKVLNDHLREAIIWRQLKHPNVLPFLGIYYLDGNRDDVCLVSPYMVNGNLTQFLRNTDPDKVVSHILISDIALGLEYLHNEDIVHGDLKELNILVTESYRACICDFGLSHLGVTLGLPPSTYRGGTLGYMAPEVLFGSLSSKQSDVYSYGSLCHKILSKVYDLPNNLVRGLGGDLASQPPPANLPKDEYYLWSLLQDCWKQEPSSRPTARDIVRRVATADAVAPAPNWNESLHSSIRNNIDLMLLVRELESRCRSRRQITSASTETVGNLSFGGGHTPNTDLQRNPVSPSPQATEREQRIEELGGDGIQTISLRIGNHHNRVASPSPADNRSGNVHEWTFFVIPSRTDIIREVRISLHPTFKERDIILEHPPYSITRLGWGIFTIEVKVVLKSGYSWVSEDAWNSPNGEVKSILPLEWELDFSGGSQTTYALEVKNKTVHQKWLPRSPPHKSRSTEPYSRKR</sequence>
<name>A0A9P8AB33_9AGAR</name>
<dbReference type="OrthoDB" id="2917483at2759"/>
<dbReference type="InterPro" id="IPR000719">
    <property type="entry name" value="Prot_kinase_dom"/>
</dbReference>
<evidence type="ECO:0000313" key="9">
    <source>
        <dbReference type="Proteomes" id="UP001049176"/>
    </source>
</evidence>
<dbReference type="InterPro" id="IPR055129">
    <property type="entry name" value="YEATS_dom"/>
</dbReference>
<dbReference type="PANTHER" id="PTHR44329:SF298">
    <property type="entry name" value="MIXED LINEAGE KINASE DOMAIN-LIKE PROTEIN"/>
    <property type="match status" value="1"/>
</dbReference>
<dbReference type="RefSeq" id="XP_043012886.1">
    <property type="nucleotide sequence ID" value="XM_043148294.1"/>
</dbReference>
<dbReference type="GO" id="GO:0005634">
    <property type="term" value="C:nucleus"/>
    <property type="evidence" value="ECO:0007669"/>
    <property type="project" value="UniProtKB-SubCell"/>
</dbReference>
<feature type="region of interest" description="Disordered" evidence="5">
    <location>
        <begin position="405"/>
        <end position="438"/>
    </location>
</feature>
<keyword evidence="9" id="KW-1185">Reference proteome</keyword>
<dbReference type="Proteomes" id="UP001049176">
    <property type="component" value="Chromosome 2"/>
</dbReference>
<dbReference type="AlphaFoldDB" id="A0A9P8AB33"/>
<dbReference type="PRINTS" id="PR00109">
    <property type="entry name" value="TYRKINASE"/>
</dbReference>
<feature type="compositionally biased region" description="Polar residues" evidence="5">
    <location>
        <begin position="418"/>
        <end position="434"/>
    </location>
</feature>
<evidence type="ECO:0008006" key="10">
    <source>
        <dbReference type="Google" id="ProtNLM"/>
    </source>
</evidence>
<dbReference type="GO" id="GO:0005524">
    <property type="term" value="F:ATP binding"/>
    <property type="evidence" value="ECO:0007669"/>
    <property type="project" value="UniProtKB-KW"/>
</dbReference>
<accession>A0A9P8AB33</accession>
<gene>
    <name evidence="8" type="ORF">E1B28_003856</name>
</gene>
<feature type="domain" description="Protein kinase" evidence="6">
    <location>
        <begin position="90"/>
        <end position="377"/>
    </location>
</feature>
<dbReference type="InterPro" id="IPR051681">
    <property type="entry name" value="Ser/Thr_Kinases-Pseudokinases"/>
</dbReference>
<proteinExistence type="predicted"/>
<evidence type="ECO:0000256" key="3">
    <source>
        <dbReference type="ARBA" id="ARBA00023242"/>
    </source>
</evidence>
<keyword evidence="1" id="KW-0547">Nucleotide-binding</keyword>
<evidence type="ECO:0000256" key="5">
    <source>
        <dbReference type="SAM" id="MobiDB-lite"/>
    </source>
</evidence>
<dbReference type="Pfam" id="PF07714">
    <property type="entry name" value="PK_Tyr_Ser-Thr"/>
    <property type="match status" value="1"/>
</dbReference>
<dbReference type="GeneID" id="66072932"/>
<dbReference type="InterPro" id="IPR001245">
    <property type="entry name" value="Ser-Thr/Tyr_kinase_cat_dom"/>
</dbReference>
<comment type="subcellular location">
    <subcellularLocation>
        <location evidence="4">Nucleus</location>
    </subcellularLocation>
</comment>
<reference evidence="8" key="1">
    <citation type="journal article" date="2021" name="Genome Biol. Evol.">
        <title>The assembled and annotated genome of the fairy-ring fungus Marasmius oreades.</title>
        <authorList>
            <person name="Hiltunen M."/>
            <person name="Ament-Velasquez S.L."/>
            <person name="Johannesson H."/>
        </authorList>
    </citation>
    <scope>NUCLEOTIDE SEQUENCE</scope>
    <source>
        <strain evidence="8">03SP1</strain>
    </source>
</reference>
<keyword evidence="2" id="KW-0067">ATP-binding</keyword>
<evidence type="ECO:0000259" key="7">
    <source>
        <dbReference type="PROSITE" id="PS51037"/>
    </source>
</evidence>
<evidence type="ECO:0000259" key="6">
    <source>
        <dbReference type="PROSITE" id="PS50011"/>
    </source>
</evidence>
<dbReference type="GO" id="GO:0004674">
    <property type="term" value="F:protein serine/threonine kinase activity"/>
    <property type="evidence" value="ECO:0007669"/>
    <property type="project" value="TreeGrafter"/>
</dbReference>
<organism evidence="8 9">
    <name type="scientific">Marasmius oreades</name>
    <name type="common">fairy-ring Marasmius</name>
    <dbReference type="NCBI Taxonomy" id="181124"/>
    <lineage>
        <taxon>Eukaryota</taxon>
        <taxon>Fungi</taxon>
        <taxon>Dikarya</taxon>
        <taxon>Basidiomycota</taxon>
        <taxon>Agaricomycotina</taxon>
        <taxon>Agaricomycetes</taxon>
        <taxon>Agaricomycetidae</taxon>
        <taxon>Agaricales</taxon>
        <taxon>Marasmiineae</taxon>
        <taxon>Marasmiaceae</taxon>
        <taxon>Marasmius</taxon>
    </lineage>
</organism>
<evidence type="ECO:0000256" key="4">
    <source>
        <dbReference type="PROSITE-ProRule" id="PRU00376"/>
    </source>
</evidence>
<keyword evidence="3 4" id="KW-0539">Nucleus</keyword>
<dbReference type="Gene3D" id="1.10.510.10">
    <property type="entry name" value="Transferase(Phosphotransferase) domain 1"/>
    <property type="match status" value="1"/>
</dbReference>
<dbReference type="InterPro" id="IPR011009">
    <property type="entry name" value="Kinase-like_dom_sf"/>
</dbReference>
<dbReference type="KEGG" id="more:E1B28_003856"/>
<dbReference type="PROSITE" id="PS51037">
    <property type="entry name" value="YEATS"/>
    <property type="match status" value="1"/>
</dbReference>
<dbReference type="Gene3D" id="2.60.40.1970">
    <property type="entry name" value="YEATS domain"/>
    <property type="match status" value="1"/>
</dbReference>
<dbReference type="SUPFAM" id="SSF56112">
    <property type="entry name" value="Protein kinase-like (PK-like)"/>
    <property type="match status" value="1"/>
</dbReference>
<comment type="caution">
    <text evidence="8">The sequence shown here is derived from an EMBL/GenBank/DDBJ whole genome shotgun (WGS) entry which is preliminary data.</text>
</comment>
<dbReference type="EMBL" id="CM032182">
    <property type="protein sequence ID" value="KAG7096416.1"/>
    <property type="molecule type" value="Genomic_DNA"/>
</dbReference>
<dbReference type="PROSITE" id="PS50011">
    <property type="entry name" value="PROTEIN_KINASE_DOM"/>
    <property type="match status" value="1"/>
</dbReference>
<dbReference type="InterPro" id="IPR038704">
    <property type="entry name" value="YEAST_sf"/>
</dbReference>
<dbReference type="SMART" id="SM00220">
    <property type="entry name" value="S_TKc"/>
    <property type="match status" value="1"/>
</dbReference>
<dbReference type="Pfam" id="PF03366">
    <property type="entry name" value="YEATS"/>
    <property type="match status" value="1"/>
</dbReference>
<dbReference type="InterPro" id="IPR008271">
    <property type="entry name" value="Ser/Thr_kinase_AS"/>
</dbReference>
<evidence type="ECO:0000256" key="1">
    <source>
        <dbReference type="ARBA" id="ARBA00022741"/>
    </source>
</evidence>
<feature type="region of interest" description="Disordered" evidence="5">
    <location>
        <begin position="582"/>
        <end position="603"/>
    </location>
</feature>
<dbReference type="PROSITE" id="PS00108">
    <property type="entry name" value="PROTEIN_KINASE_ST"/>
    <property type="match status" value="1"/>
</dbReference>
<evidence type="ECO:0000256" key="2">
    <source>
        <dbReference type="ARBA" id="ARBA00022840"/>
    </source>
</evidence>
<dbReference type="PANTHER" id="PTHR44329">
    <property type="entry name" value="SERINE/THREONINE-PROTEIN KINASE TNNI3K-RELATED"/>
    <property type="match status" value="1"/>
</dbReference>
<protein>
    <recommendedName>
        <fullName evidence="10">Protein kinase domain-containing protein</fullName>
    </recommendedName>
</protein>
<evidence type="ECO:0000313" key="8">
    <source>
        <dbReference type="EMBL" id="KAG7096416.1"/>
    </source>
</evidence>